<evidence type="ECO:0000313" key="1">
    <source>
        <dbReference type="EMBL" id="CAE0333604.1"/>
    </source>
</evidence>
<accession>A0A7S3IUY7</accession>
<proteinExistence type="predicted"/>
<dbReference type="EMBL" id="HBIH01035653">
    <property type="protein sequence ID" value="CAE0333604.1"/>
    <property type="molecule type" value="Transcribed_RNA"/>
</dbReference>
<name>A0A7S3IUY7_9SPIT</name>
<sequence>MVGDALEVEAVVSFFRSAEFDEAKSAFQGNPSAHDGVPRREVESKLVVYFHHGQVHDLFELFRINFLRQVPYIELAVDLSMLGEVHRRDALQPRLGFFERGGCRSDLSCGRQNCCFLVFFFRW</sequence>
<organism evidence="1">
    <name type="scientific">Strombidium inclinatum</name>
    <dbReference type="NCBI Taxonomy" id="197538"/>
    <lineage>
        <taxon>Eukaryota</taxon>
        <taxon>Sar</taxon>
        <taxon>Alveolata</taxon>
        <taxon>Ciliophora</taxon>
        <taxon>Intramacronucleata</taxon>
        <taxon>Spirotrichea</taxon>
        <taxon>Oligotrichia</taxon>
        <taxon>Strombidiidae</taxon>
        <taxon>Strombidium</taxon>
    </lineage>
</organism>
<dbReference type="AlphaFoldDB" id="A0A7S3IUY7"/>
<protein>
    <submittedName>
        <fullName evidence="1">Uncharacterized protein</fullName>
    </submittedName>
</protein>
<reference evidence="1" key="1">
    <citation type="submission" date="2021-01" db="EMBL/GenBank/DDBJ databases">
        <authorList>
            <person name="Corre E."/>
            <person name="Pelletier E."/>
            <person name="Niang G."/>
            <person name="Scheremetjew M."/>
            <person name="Finn R."/>
            <person name="Kale V."/>
            <person name="Holt S."/>
            <person name="Cochrane G."/>
            <person name="Meng A."/>
            <person name="Brown T."/>
            <person name="Cohen L."/>
        </authorList>
    </citation>
    <scope>NUCLEOTIDE SEQUENCE</scope>
    <source>
        <strain evidence="1">S3</strain>
    </source>
</reference>
<gene>
    <name evidence="1" type="ORF">SINC0208_LOCUS14242</name>
</gene>